<dbReference type="GO" id="GO:0006457">
    <property type="term" value="P:protein folding"/>
    <property type="evidence" value="ECO:0007669"/>
    <property type="project" value="TreeGrafter"/>
</dbReference>
<dbReference type="InterPro" id="IPR037898">
    <property type="entry name" value="NudC_fam"/>
</dbReference>
<proteinExistence type="inferred from homology"/>
<evidence type="ECO:0000256" key="1">
    <source>
        <dbReference type="ARBA" id="ARBA00004496"/>
    </source>
</evidence>
<reference evidence="9" key="1">
    <citation type="submission" date="2022-07" db="EMBL/GenBank/DDBJ databases">
        <title>Evaluation of T. orientalis genome assembly methods using nanopore sequencing and analysis of variation between genomes.</title>
        <authorList>
            <person name="Yam J."/>
            <person name="Micallef M.L."/>
            <person name="Liu M."/>
            <person name="Djordjevic S.P."/>
            <person name="Bogema D.R."/>
            <person name="Jenkins C."/>
        </authorList>
    </citation>
    <scope>NUCLEOTIDE SEQUENCE</scope>
    <source>
        <strain evidence="9">Goon Nure</strain>
    </source>
</reference>
<dbReference type="CDD" id="cd06467">
    <property type="entry name" value="p23_NUDC_like"/>
    <property type="match status" value="1"/>
</dbReference>
<feature type="region of interest" description="Disordered" evidence="7">
    <location>
        <begin position="83"/>
        <end position="191"/>
    </location>
</feature>
<evidence type="ECO:0000313" key="10">
    <source>
        <dbReference type="Proteomes" id="UP000244811"/>
    </source>
</evidence>
<comment type="similarity">
    <text evidence="2">Belongs to the nudC family.</text>
</comment>
<evidence type="ECO:0000256" key="3">
    <source>
        <dbReference type="ARBA" id="ARBA00017641"/>
    </source>
</evidence>
<dbReference type="Proteomes" id="UP000244811">
    <property type="component" value="Chromosome 1"/>
</dbReference>
<evidence type="ECO:0000256" key="7">
    <source>
        <dbReference type="SAM" id="MobiDB-lite"/>
    </source>
</evidence>
<dbReference type="InterPro" id="IPR025934">
    <property type="entry name" value="NudC_N_dom"/>
</dbReference>
<dbReference type="Pfam" id="PF14050">
    <property type="entry name" value="Nudc_N"/>
    <property type="match status" value="1"/>
</dbReference>
<feature type="compositionally biased region" description="Polar residues" evidence="7">
    <location>
        <begin position="151"/>
        <end position="169"/>
    </location>
</feature>
<protein>
    <recommendedName>
        <fullName evidence="3">Nuclear migration protein nudC</fullName>
    </recommendedName>
    <alternativeName>
        <fullName evidence="6">Nuclear distribution protein C homolog</fullName>
    </alternativeName>
</protein>
<feature type="compositionally biased region" description="Low complexity" evidence="7">
    <location>
        <begin position="94"/>
        <end position="107"/>
    </location>
</feature>
<organism evidence="9 10">
    <name type="scientific">Theileria orientalis</name>
    <dbReference type="NCBI Taxonomy" id="68886"/>
    <lineage>
        <taxon>Eukaryota</taxon>
        <taxon>Sar</taxon>
        <taxon>Alveolata</taxon>
        <taxon>Apicomplexa</taxon>
        <taxon>Aconoidasida</taxon>
        <taxon>Piroplasmida</taxon>
        <taxon>Theileriidae</taxon>
        <taxon>Theileria</taxon>
    </lineage>
</organism>
<dbReference type="InterPro" id="IPR007052">
    <property type="entry name" value="CS_dom"/>
</dbReference>
<sequence>MSDSNEGIDNLLLLVTQRSGCIENLLENFFSFLARKTDFYRPPDKSNEISLDHCTNLVSYYCRNIGMKYAELISKNSKKVVGAQSSDNKNTLPSSAEISALSSSQNSGKHVELTKDSIKREDSTESGRSDQKVSEKSHETESKASDKNISSEKSSNVMNNKVVSGTQNVDRSEDSEDDSPPPAGNGGKTQWYEWTQTLTSLEVMVRVPEATVSKNVKVEIGTNTLNVKINNKLLFGGELYDSVKSDESVWALVDNKILQISLEKRNQMGWWATVVKGHPEIDVKKIVPENSKLSDLDPETRSTVEKMMFDQRQKAAGLPTSSQRSQYEALEKFKKAHPELDFSKAQINFS</sequence>
<dbReference type="GO" id="GO:0051082">
    <property type="term" value="F:unfolded protein binding"/>
    <property type="evidence" value="ECO:0007669"/>
    <property type="project" value="TreeGrafter"/>
</dbReference>
<feature type="compositionally biased region" description="Basic and acidic residues" evidence="7">
    <location>
        <begin position="109"/>
        <end position="150"/>
    </location>
</feature>
<dbReference type="PANTHER" id="PTHR12356:SF3">
    <property type="entry name" value="NUCLEAR MIGRATION PROTEIN NUDC"/>
    <property type="match status" value="1"/>
</dbReference>
<dbReference type="PANTHER" id="PTHR12356">
    <property type="entry name" value="NUCLEAR MOVEMENT PROTEIN NUDC"/>
    <property type="match status" value="1"/>
</dbReference>
<dbReference type="FunFam" id="2.60.40.790:FF:000001">
    <property type="entry name" value="Nuclear migration protein nudC"/>
    <property type="match status" value="1"/>
</dbReference>
<dbReference type="SUPFAM" id="SSF49764">
    <property type="entry name" value="HSP20-like chaperones"/>
    <property type="match status" value="1"/>
</dbReference>
<evidence type="ECO:0000259" key="8">
    <source>
        <dbReference type="PROSITE" id="PS51203"/>
    </source>
</evidence>
<accession>A0A976M9Y2</accession>
<comment type="subcellular location">
    <subcellularLocation>
        <location evidence="1">Cytoplasm</location>
    </subcellularLocation>
</comment>
<dbReference type="InterPro" id="IPR008978">
    <property type="entry name" value="HSP20-like_chaperone"/>
</dbReference>
<dbReference type="GO" id="GO:0005737">
    <property type="term" value="C:cytoplasm"/>
    <property type="evidence" value="ECO:0007669"/>
    <property type="project" value="UniProtKB-SubCell"/>
</dbReference>
<evidence type="ECO:0000256" key="4">
    <source>
        <dbReference type="ARBA" id="ARBA00022490"/>
    </source>
</evidence>
<name>A0A976M9Y2_THEOR</name>
<feature type="compositionally biased region" description="Polar residues" evidence="7">
    <location>
        <begin position="83"/>
        <end position="93"/>
    </location>
</feature>
<evidence type="ECO:0000313" key="9">
    <source>
        <dbReference type="EMBL" id="UKK00385.2"/>
    </source>
</evidence>
<dbReference type="EMBL" id="CP056069">
    <property type="protein sequence ID" value="UKK00385.2"/>
    <property type="molecule type" value="Genomic_DNA"/>
</dbReference>
<keyword evidence="4" id="KW-0963">Cytoplasm</keyword>
<feature type="domain" description="CS" evidence="8">
    <location>
        <begin position="187"/>
        <end position="275"/>
    </location>
</feature>
<keyword evidence="5" id="KW-0597">Phosphoprotein</keyword>
<evidence type="ECO:0000256" key="6">
    <source>
        <dbReference type="ARBA" id="ARBA00030427"/>
    </source>
</evidence>
<dbReference type="Gene3D" id="2.60.40.790">
    <property type="match status" value="1"/>
</dbReference>
<gene>
    <name evidence="9" type="ORF">MACK_000457</name>
</gene>
<dbReference type="Pfam" id="PF04969">
    <property type="entry name" value="CS"/>
    <property type="match status" value="1"/>
</dbReference>
<dbReference type="PROSITE" id="PS51203">
    <property type="entry name" value="CS"/>
    <property type="match status" value="1"/>
</dbReference>
<evidence type="ECO:0000256" key="2">
    <source>
        <dbReference type="ARBA" id="ARBA00010513"/>
    </source>
</evidence>
<evidence type="ECO:0000256" key="5">
    <source>
        <dbReference type="ARBA" id="ARBA00022553"/>
    </source>
</evidence>
<dbReference type="AlphaFoldDB" id="A0A976M9Y2"/>